<comment type="caution">
    <text evidence="1">The sequence shown here is derived from an EMBL/GenBank/DDBJ whole genome shotgun (WGS) entry which is preliminary data.</text>
</comment>
<dbReference type="Gene3D" id="1.10.287.950">
    <property type="entry name" value="Methyl-accepting chemotaxis protein"/>
    <property type="match status" value="1"/>
</dbReference>
<keyword evidence="2" id="KW-1185">Reference proteome</keyword>
<reference evidence="2" key="1">
    <citation type="submission" date="2023-07" db="EMBL/GenBank/DDBJ databases">
        <title>Genomic characterization of faba bean (Vicia faba) microsymbionts in Mexican soils.</title>
        <authorList>
            <person name="Rivera Orduna F.N."/>
            <person name="Guevara-Luna J."/>
            <person name="Yan J."/>
            <person name="Arroyo-Herrera I."/>
            <person name="Li Y."/>
            <person name="Vasquez-Murrieta M.S."/>
            <person name="Wang E.T."/>
        </authorList>
    </citation>
    <scope>NUCLEOTIDE SEQUENCE [LARGE SCALE GENOMIC DNA]</scope>
    <source>
        <strain evidence="2">CH6</strain>
    </source>
</reference>
<dbReference type="Proteomes" id="UP001269402">
    <property type="component" value="Unassembled WGS sequence"/>
</dbReference>
<dbReference type="RefSeq" id="WP_310807999.1">
    <property type="nucleotide sequence ID" value="NZ_JAVLSH010000007.1"/>
</dbReference>
<organism evidence="1 2">
    <name type="scientific">Rhizobium redzepovicii</name>
    <dbReference type="NCBI Taxonomy" id="2867518"/>
    <lineage>
        <taxon>Bacteria</taxon>
        <taxon>Pseudomonadati</taxon>
        <taxon>Pseudomonadota</taxon>
        <taxon>Alphaproteobacteria</taxon>
        <taxon>Hyphomicrobiales</taxon>
        <taxon>Rhizobiaceae</taxon>
        <taxon>Rhizobium/Agrobacterium group</taxon>
        <taxon>Rhizobium</taxon>
    </lineage>
</organism>
<gene>
    <name evidence="1" type="ORF">RJJ37_17485</name>
</gene>
<dbReference type="SUPFAM" id="SSF58104">
    <property type="entry name" value="Methyl-accepting chemotaxis protein (MCP) signaling domain"/>
    <property type="match status" value="1"/>
</dbReference>
<dbReference type="AlphaFoldDB" id="A0AAW8P5P3"/>
<dbReference type="EMBL" id="JAVLSH010000007">
    <property type="protein sequence ID" value="MDR9761399.1"/>
    <property type="molecule type" value="Genomic_DNA"/>
</dbReference>
<proteinExistence type="predicted"/>
<protein>
    <submittedName>
        <fullName evidence="1">Chemotaxis protein</fullName>
    </submittedName>
</protein>
<evidence type="ECO:0000313" key="1">
    <source>
        <dbReference type="EMBL" id="MDR9761399.1"/>
    </source>
</evidence>
<evidence type="ECO:0000313" key="2">
    <source>
        <dbReference type="Proteomes" id="UP001269402"/>
    </source>
</evidence>
<name>A0AAW8P5P3_9HYPH</name>
<accession>A0AAW8P5P3</accession>
<sequence length="580" mass="62001">MAHALVSPTAAACTSGRDIGRTLESARSRVEERFLEGGRVLLSVMDVLNHLLNSLESVTAALDNGESSDTGADLRVTVENLTALPVTEENRQQALVSLAQTGRELRKHVSDMQETMRYLRTFAVTVKITGAGLAEFSGFAQEILERIYSGTDEVNRFATQLDSLDKEVKLAASFGASVSKGYADTVPAVAAALRDDAAKIAEHRKHLGVVAREVGAIARGVQSKVASTLSALQIGDITRQRIEHVQATLSLLEEFFAGEEGAKLDAGARKRLQNVIHHLTAAQMSDMCANFQRGSENVVKTIASFDHDMREILKLRDQMSGESGEAGGNFMRALESSVSAAHEIVKQVDTTSRQADQVSQSTIGTAAKLSEAIANIRAVKTDIHYMALNTNLRCSRLGEEGRSINVVTAELRIFAGKLDESADAIVTGLPALEAAAGRVAPAADVGTGGLGESLTSAVGNIRSAANMMENELKVLAENGREVATKISLLIGKLDFQRDLGEVFASCADLLESAAGTEVADISDLTDAIAPLDRKIFKHYTMVQERSIHRDIIPASEDSAPAPAETVKAETDEDLFADALF</sequence>